<dbReference type="InterPro" id="IPR032466">
    <property type="entry name" value="Metal_Hydrolase"/>
</dbReference>
<feature type="domain" description="Amidohydrolase-related" evidence="3">
    <location>
        <begin position="538"/>
        <end position="778"/>
    </location>
</feature>
<reference evidence="4 5" key="1">
    <citation type="submission" date="2024-08" db="EMBL/GenBank/DDBJ databases">
        <title>Whole-genome sequencing of halo(alkali)philic microorganisms from hypersaline lakes.</title>
        <authorList>
            <person name="Sorokin D.Y."/>
            <person name="Merkel A.Y."/>
            <person name="Messina E."/>
            <person name="Yakimov M."/>
        </authorList>
    </citation>
    <scope>NUCLEOTIDE SEQUENCE [LARGE SCALE GENOMIC DNA]</scope>
    <source>
        <strain evidence="4 5">AB-hyl4</strain>
    </source>
</reference>
<comment type="caution">
    <text evidence="4">The sequence shown here is derived from an EMBL/GenBank/DDBJ whole genome shotgun (WGS) entry which is preliminary data.</text>
</comment>
<evidence type="ECO:0000313" key="5">
    <source>
        <dbReference type="Proteomes" id="UP001575105"/>
    </source>
</evidence>
<evidence type="ECO:0000256" key="1">
    <source>
        <dbReference type="ARBA" id="ARBA00023239"/>
    </source>
</evidence>
<dbReference type="Gene3D" id="3.20.20.140">
    <property type="entry name" value="Metal-dependent hydrolases"/>
    <property type="match status" value="1"/>
</dbReference>
<keyword evidence="5" id="KW-1185">Reference proteome</keyword>
<dbReference type="SUPFAM" id="SSF51556">
    <property type="entry name" value="Metallo-dependent hydrolases"/>
    <property type="match status" value="1"/>
</dbReference>
<dbReference type="InterPro" id="IPR031329">
    <property type="entry name" value="NEUT/ALK_ceramidase_N"/>
</dbReference>
<sequence>MSIFLSGFASIDITPPEGCELTGYAVPDRLATGVHDPLKAYAVVFDDRRQKSIFCAVDVCVIHEDVARVVRKRVSGRTAIPEHRIVIAATHTHSGPKLMNSDLLINQRWVRELEDRLTQVMMLADYHRVPATIATATREAPGVGGNRRSKDGPVDAAVSVLRVDGVREGRPIGAVVNVACHPTVLGPDNRLYSADYIGQLREAMQATLGDDVPVVCFNGACGDVNPGGYSAEASLRGETVPGRTFERAAEIGQIMGKAAADAFAHATAQAELRIEADSSTFDVKLRPFPLPAEAREAYDAAVQRSRAAPRGSEAHKQAMAEVTYAQCQMANAKRYAECPDGKMNVMVQAFSIADWSLVTFPTEVFASHGLAIKQNSPFAQTMIAAYANQSLGYLPDYTDDDADSYEQRVALFGPWAVDTIVGMAELLLKQLHKRQQQSTVPASPTDEVEVKPELVLEHTAADHTCVPAIDFHLHWWTYWHSFEEVLERMDKANIQYGVTLVGDVFPQCDLRPVLKLMEPVKDRFFYFTSVDFKRIDDDDWPSYVREKLRQDVELGARGIKLYKDLGLSYVDSTGRLLRAMDSRVRVLWDAAAELNLPVLYHVADPPAFFEPTIEPWNERYAPLRSRPSWWWGRPGYPSYDSLIDEMYELTAAHRDTTFVFPHCASLSNDLRRCSDLISSGDNIYVDLSARLPQLARQPYRAHEFCVKHADRVLFGTDDSLPGRNDVYQLWIRVLETKDEYFTADYYGARQPWRFYGMGLPKDVLSKIYRENAMRLLKLES</sequence>
<proteinExistence type="predicted"/>
<name>A0ABV4U545_9BACT</name>
<dbReference type="InterPro" id="IPR006680">
    <property type="entry name" value="Amidohydro-rel"/>
</dbReference>
<accession>A0ABV4U545</accession>
<evidence type="ECO:0000259" key="2">
    <source>
        <dbReference type="Pfam" id="PF04734"/>
    </source>
</evidence>
<dbReference type="InterPro" id="IPR032465">
    <property type="entry name" value="ACMSD"/>
</dbReference>
<dbReference type="Pfam" id="PF04909">
    <property type="entry name" value="Amidohydro_2"/>
    <property type="match status" value="1"/>
</dbReference>
<evidence type="ECO:0000259" key="3">
    <source>
        <dbReference type="Pfam" id="PF04909"/>
    </source>
</evidence>
<gene>
    <name evidence="4" type="ORF">ACERK3_06415</name>
</gene>
<dbReference type="PANTHER" id="PTHR21240">
    <property type="entry name" value="2-AMINO-3-CARBOXYLMUCONATE-6-SEMIALDEHYDE DECARBOXYLASE"/>
    <property type="match status" value="1"/>
</dbReference>
<organism evidence="4 5">
    <name type="scientific">Natronomicrosphaera hydrolytica</name>
    <dbReference type="NCBI Taxonomy" id="3242702"/>
    <lineage>
        <taxon>Bacteria</taxon>
        <taxon>Pseudomonadati</taxon>
        <taxon>Planctomycetota</taxon>
        <taxon>Phycisphaerae</taxon>
        <taxon>Phycisphaerales</taxon>
        <taxon>Phycisphaeraceae</taxon>
        <taxon>Natronomicrosphaera</taxon>
    </lineage>
</organism>
<dbReference type="EMBL" id="JBGUBD010000003">
    <property type="protein sequence ID" value="MFA9477929.1"/>
    <property type="molecule type" value="Genomic_DNA"/>
</dbReference>
<feature type="domain" description="Neutral/alkaline non-lysosomal ceramidase N-terminal" evidence="2">
    <location>
        <begin position="4"/>
        <end position="105"/>
    </location>
</feature>
<dbReference type="PANTHER" id="PTHR21240:SF28">
    <property type="entry name" value="ISO-OROTATE DECARBOXYLASE (EUROFUNG)"/>
    <property type="match status" value="1"/>
</dbReference>
<dbReference type="Proteomes" id="UP001575105">
    <property type="component" value="Unassembled WGS sequence"/>
</dbReference>
<keyword evidence="1" id="KW-0456">Lyase</keyword>
<dbReference type="Pfam" id="PF04734">
    <property type="entry name" value="Ceramidase_alk"/>
    <property type="match status" value="1"/>
</dbReference>
<evidence type="ECO:0000313" key="4">
    <source>
        <dbReference type="EMBL" id="MFA9477929.1"/>
    </source>
</evidence>
<protein>
    <submittedName>
        <fullName evidence="4">Neutral/alkaline non-lysosomal ceramidase N-terminal domain-containing protein</fullName>
    </submittedName>
</protein>
<dbReference type="RefSeq" id="WP_425344853.1">
    <property type="nucleotide sequence ID" value="NZ_JBGUBD010000003.1"/>
</dbReference>